<dbReference type="Gene3D" id="1.10.1410.40">
    <property type="match status" value="1"/>
</dbReference>
<protein>
    <submittedName>
        <fullName evidence="5">Uncharacterized protein LOC111130145</fullName>
    </submittedName>
</protein>
<evidence type="ECO:0000313" key="4">
    <source>
        <dbReference type="Proteomes" id="UP000694844"/>
    </source>
</evidence>
<sequence>MALQKISESIYVALCLKLGTSQQVAIRRDLVDIKESLENKVARTDLVIMQSGSSREGFRLNDSDVDTMIWPNNHRVLWDFSQAQFYNTRRQSLILCDSSESPPGFTLLWLPLEEAGCDVLSSCVIINGTLYLSSAEYRNNINNSTAYEMAETQVHGPCSSGSYFGEMEYDNAHCLVSDFWPPSAFPWIDRCHSWPPYHVVEDIVRSGCHFVAIGHKLGNHVDNEWRISFSQAEQKLVYTMNHTQFLTYGLLKLFLKEIINNGLAEEEKLLCSYHMKTAIFWAIQQNTIVHWCPENLLEGFWVCFKLLLKWVYEGVCPNFFIPENNMFLCNVHGEAQATLFTRLFGLYEKGIALLLQSPSINTDIMYALCNPSLSICISDRTLISETVLDVGLFNEILINETLAFSTLNNCLECLRTVEHLLRSSLTQCQVIMLQKLTATILQRSVFILHDMYIKTSGVNKQIYISDRISCYVLKLAAKFGYVSDLLYFAIYNYKTFRYREALSVIDTTKLKLAQPGLMLFGTHVDPQWYTAAFGGHSWSNKMKHGVASIVKLDSNICFINELTPERQSALQHRSPALYIPPSILLHMLEFLCCRRVDPMRAELALDKLQDLVHHDRGEFVPVLFRDISWEILGICQQMTGNHQAAMYSYQQSLRQFPMHKIHIATRHRIQDLHYIQQHTN</sequence>
<evidence type="ECO:0000313" key="5">
    <source>
        <dbReference type="RefSeq" id="XP_022332586.1"/>
    </source>
</evidence>
<dbReference type="PANTHER" id="PTHR10656">
    <property type="entry name" value="CELL FATE DETERMINING PROTEIN MAB21-RELATED"/>
    <property type="match status" value="1"/>
</dbReference>
<dbReference type="SMART" id="SM01265">
    <property type="entry name" value="Mab-21"/>
    <property type="match status" value="1"/>
</dbReference>
<dbReference type="AlphaFoldDB" id="A0A8B8E027"/>
<dbReference type="KEGG" id="cvn:111130145"/>
<accession>A0A8B8E027</accession>
<keyword evidence="4" id="KW-1185">Reference proteome</keyword>
<organism evidence="4 5">
    <name type="scientific">Crassostrea virginica</name>
    <name type="common">Eastern oyster</name>
    <dbReference type="NCBI Taxonomy" id="6565"/>
    <lineage>
        <taxon>Eukaryota</taxon>
        <taxon>Metazoa</taxon>
        <taxon>Spiralia</taxon>
        <taxon>Lophotrochozoa</taxon>
        <taxon>Mollusca</taxon>
        <taxon>Bivalvia</taxon>
        <taxon>Autobranchia</taxon>
        <taxon>Pteriomorphia</taxon>
        <taxon>Ostreida</taxon>
        <taxon>Ostreoidea</taxon>
        <taxon>Ostreidae</taxon>
        <taxon>Crassostrea</taxon>
    </lineage>
</organism>
<proteinExistence type="inferred from homology"/>
<dbReference type="InterPro" id="IPR046903">
    <property type="entry name" value="Mab-21-like_nuc_Trfase"/>
</dbReference>
<comment type="similarity">
    <text evidence="1">Belongs to the mab-21 family.</text>
</comment>
<reference evidence="5" key="1">
    <citation type="submission" date="2025-08" db="UniProtKB">
        <authorList>
            <consortium name="RefSeq"/>
        </authorList>
    </citation>
    <scope>IDENTIFICATION</scope>
    <source>
        <tissue evidence="5">Whole sample</tissue>
    </source>
</reference>
<dbReference type="InterPro" id="IPR046906">
    <property type="entry name" value="Mab-21_HhH/H2TH-like"/>
</dbReference>
<dbReference type="PANTHER" id="PTHR10656:SF69">
    <property type="entry name" value="MAB-21-LIKE HHH_H2TH-LIKE DOMAIN-CONTAINING PROTEIN"/>
    <property type="match status" value="1"/>
</dbReference>
<evidence type="ECO:0000259" key="3">
    <source>
        <dbReference type="Pfam" id="PF20266"/>
    </source>
</evidence>
<gene>
    <name evidence="5" type="primary">LOC111130145</name>
</gene>
<evidence type="ECO:0000256" key="1">
    <source>
        <dbReference type="ARBA" id="ARBA00008307"/>
    </source>
</evidence>
<dbReference type="RefSeq" id="XP_022332586.1">
    <property type="nucleotide sequence ID" value="XM_022476878.1"/>
</dbReference>
<evidence type="ECO:0000259" key="2">
    <source>
        <dbReference type="Pfam" id="PF03281"/>
    </source>
</evidence>
<dbReference type="Pfam" id="PF03281">
    <property type="entry name" value="Mab-21"/>
    <property type="match status" value="1"/>
</dbReference>
<dbReference type="Proteomes" id="UP000694844">
    <property type="component" value="Chromosome 4"/>
</dbReference>
<dbReference type="GeneID" id="111130145"/>
<feature type="domain" description="Mab-21-like HhH/H2TH-like" evidence="3">
    <location>
        <begin position="255"/>
        <end position="328"/>
    </location>
</feature>
<dbReference type="InterPro" id="IPR024810">
    <property type="entry name" value="MAB21L/cGLR"/>
</dbReference>
<dbReference type="Pfam" id="PF20266">
    <property type="entry name" value="Mab-21_C"/>
    <property type="match status" value="1"/>
</dbReference>
<dbReference type="OrthoDB" id="6114608at2759"/>
<name>A0A8B8E027_CRAVI</name>
<feature type="domain" description="Mab-21-like nucleotidyltransferase" evidence="2">
    <location>
        <begin position="177"/>
        <end position="237"/>
    </location>
</feature>